<dbReference type="SUPFAM" id="SSF49590">
    <property type="entry name" value="PHL pollen allergen"/>
    <property type="match status" value="1"/>
</dbReference>
<dbReference type="EMBL" id="JAIRAU010000056">
    <property type="protein sequence ID" value="MBZ5715220.1"/>
    <property type="molecule type" value="Genomic_DNA"/>
</dbReference>
<dbReference type="Pfam" id="PF03330">
    <property type="entry name" value="DPBB_1"/>
    <property type="match status" value="1"/>
</dbReference>
<evidence type="ECO:0000256" key="1">
    <source>
        <dbReference type="ARBA" id="ARBA00022729"/>
    </source>
</evidence>
<feature type="region of interest" description="Disordered" evidence="2">
    <location>
        <begin position="27"/>
        <end position="63"/>
    </location>
</feature>
<feature type="domain" description="Expansin-like EG45" evidence="3">
    <location>
        <begin position="80"/>
        <end position="169"/>
    </location>
</feature>
<dbReference type="SUPFAM" id="SSF50685">
    <property type="entry name" value="Barwin-like endoglucanases"/>
    <property type="match status" value="1"/>
</dbReference>
<dbReference type="Gene3D" id="2.40.40.10">
    <property type="entry name" value="RlpA-like domain"/>
    <property type="match status" value="1"/>
</dbReference>
<dbReference type="CDD" id="cd22272">
    <property type="entry name" value="DPBB_EXLX1-like"/>
    <property type="match status" value="1"/>
</dbReference>
<accession>A0ABS7U430</accession>
<dbReference type="PROSITE" id="PS50842">
    <property type="entry name" value="EXPANSIN_EG45"/>
    <property type="match status" value="1"/>
</dbReference>
<name>A0ABS7U430_9BACT</name>
<dbReference type="InterPro" id="IPR009009">
    <property type="entry name" value="RlpA-like_DPBB"/>
</dbReference>
<keyword evidence="5" id="KW-1185">Reference proteome</keyword>
<dbReference type="PANTHER" id="PTHR31836:SF21">
    <property type="entry name" value="EXPANSIN-LIKE PROTEIN 7"/>
    <property type="match status" value="1"/>
</dbReference>
<evidence type="ECO:0000313" key="5">
    <source>
        <dbReference type="Proteomes" id="UP001139031"/>
    </source>
</evidence>
<dbReference type="InterPro" id="IPR051477">
    <property type="entry name" value="Expansin_CellWall"/>
</dbReference>
<protein>
    <recommendedName>
        <fullName evidence="3">Expansin-like EG45 domain-containing protein</fullName>
    </recommendedName>
</protein>
<proteinExistence type="predicted"/>
<dbReference type="RefSeq" id="WP_224196961.1">
    <property type="nucleotide sequence ID" value="NZ_JAIRAU010000056.1"/>
</dbReference>
<dbReference type="InterPro" id="IPR036749">
    <property type="entry name" value="Expansin_CBD_sf"/>
</dbReference>
<organism evidence="4 5">
    <name type="scientific">Nannocystis pusilla</name>
    <dbReference type="NCBI Taxonomy" id="889268"/>
    <lineage>
        <taxon>Bacteria</taxon>
        <taxon>Pseudomonadati</taxon>
        <taxon>Myxococcota</taxon>
        <taxon>Polyangia</taxon>
        <taxon>Nannocystales</taxon>
        <taxon>Nannocystaceae</taxon>
        <taxon>Nannocystis</taxon>
    </lineage>
</organism>
<comment type="caution">
    <text evidence="4">The sequence shown here is derived from an EMBL/GenBank/DDBJ whole genome shotgun (WGS) entry which is preliminary data.</text>
</comment>
<gene>
    <name evidence="4" type="ORF">K7C98_38805</name>
</gene>
<dbReference type="NCBIfam" id="NF041144">
    <property type="entry name" value="expansin_EXLX1"/>
    <property type="match status" value="1"/>
</dbReference>
<evidence type="ECO:0000256" key="2">
    <source>
        <dbReference type="SAM" id="MobiDB-lite"/>
    </source>
</evidence>
<dbReference type="PANTHER" id="PTHR31836">
    <property type="match status" value="1"/>
</dbReference>
<evidence type="ECO:0000313" key="4">
    <source>
        <dbReference type="EMBL" id="MBZ5715220.1"/>
    </source>
</evidence>
<dbReference type="Proteomes" id="UP001139031">
    <property type="component" value="Unassembled WGS sequence"/>
</dbReference>
<reference evidence="4" key="1">
    <citation type="submission" date="2021-08" db="EMBL/GenBank/DDBJ databases">
        <authorList>
            <person name="Stevens D.C."/>
        </authorList>
    </citation>
    <scope>NUCLEOTIDE SEQUENCE</scope>
    <source>
        <strain evidence="4">DSM 53165</strain>
    </source>
</reference>
<dbReference type="InterPro" id="IPR049818">
    <property type="entry name" value="Expansin_EXLX1-like"/>
</dbReference>
<keyword evidence="1" id="KW-0732">Signal</keyword>
<dbReference type="InterPro" id="IPR007112">
    <property type="entry name" value="Expansin/allergen_DPBB_dom"/>
</dbReference>
<dbReference type="InterPro" id="IPR036908">
    <property type="entry name" value="RlpA-like_sf"/>
</dbReference>
<dbReference type="Gene3D" id="2.60.40.760">
    <property type="entry name" value="Expansin, cellulose-binding-like domain"/>
    <property type="match status" value="1"/>
</dbReference>
<evidence type="ECO:0000259" key="3">
    <source>
        <dbReference type="PROSITE" id="PS50842"/>
    </source>
</evidence>
<sequence>MSGVRGMWVAVSVCLACGGGGGASTDATGESVGASDGEGPGTADSAASGADPSEGPVGGGEVCDGEVHSGEATYYAADGSGNCSFDANPGEPMVAAMNIVDYAASAACGACVAIDGPDGSITVRIVDSCPGCPQGDIDLSEGAFPMIAAMELGRVPISWRYVSCATSGPIVYHFKEGSNEWWTAVQIRGHKNPIASLEFKDAGGQWQAVPRLDYNYFVAEQGMGPGPYAFRVTDTAGNVLEDSGVPFVEAGDAPGAGQFPACE</sequence>